<evidence type="ECO:0000256" key="2">
    <source>
        <dbReference type="ARBA" id="ARBA00022771"/>
    </source>
</evidence>
<sequence length="347" mass="39494">LQSKRSGKQTNKMHSDDDQEEHVNRKKDDWAVECICGGTEDDGEDMVGCDNCIRWQHVDCLFPVTKKADDRNFVCTVCDPRPTALTNDQARAYQERRKEQERKDKEEEARRTLAERKRRKEDDMLRSVVPSVRPPHAWGAAGNKTPHSSFSTGIPYDYKTIEKNEYSDNARRLRAISRSSGAPSADSQILKKLRDEPRMRNLIATQKLFGICAMKPIEEGSLVSELCGFVSLQQECPNRNVLPFTLNDLTFLIEKDGDNVIIDARKCGNAARFVRRSCKANAELREVMSGTKLHFMLTATTFIDNMEEVTIPFDADWTKHTRPVQGCACSVKSDCAIDAFYKMRSNE</sequence>
<dbReference type="InterPro" id="IPR019787">
    <property type="entry name" value="Znf_PHD-finger"/>
</dbReference>
<feature type="compositionally biased region" description="Polar residues" evidence="6">
    <location>
        <begin position="1"/>
        <end position="12"/>
    </location>
</feature>
<dbReference type="GO" id="GO:0034967">
    <property type="term" value="C:Set3 complex"/>
    <property type="evidence" value="ECO:0007669"/>
    <property type="project" value="TreeGrafter"/>
</dbReference>
<dbReference type="InterPro" id="IPR046341">
    <property type="entry name" value="SET_dom_sf"/>
</dbReference>
<dbReference type="Proteomes" id="UP001432322">
    <property type="component" value="Unassembled WGS sequence"/>
</dbReference>
<dbReference type="GO" id="GO:0070210">
    <property type="term" value="C:Rpd3L-Expanded complex"/>
    <property type="evidence" value="ECO:0007669"/>
    <property type="project" value="TreeGrafter"/>
</dbReference>
<name>A0AAV5V2U4_9BILA</name>
<dbReference type="PANTHER" id="PTHR46462:SF3">
    <property type="entry name" value="UPSET, ISOFORM A"/>
    <property type="match status" value="1"/>
</dbReference>
<dbReference type="Pfam" id="PF00628">
    <property type="entry name" value="PHD"/>
    <property type="match status" value="1"/>
</dbReference>
<feature type="compositionally biased region" description="Basic and acidic residues" evidence="6">
    <location>
        <begin position="93"/>
        <end position="125"/>
    </location>
</feature>
<accession>A0AAV5V2U4</accession>
<evidence type="ECO:0000256" key="3">
    <source>
        <dbReference type="ARBA" id="ARBA00022833"/>
    </source>
</evidence>
<dbReference type="InterPro" id="IPR011011">
    <property type="entry name" value="Znf_FYVE_PHD"/>
</dbReference>
<keyword evidence="3" id="KW-0862">Zinc</keyword>
<comment type="caution">
    <text evidence="8">The sequence shown here is derived from an EMBL/GenBank/DDBJ whole genome shotgun (WGS) entry which is preliminary data.</text>
</comment>
<keyword evidence="9" id="KW-1185">Reference proteome</keyword>
<feature type="non-terminal residue" evidence="8">
    <location>
        <position position="1"/>
    </location>
</feature>
<dbReference type="InterPro" id="IPR001214">
    <property type="entry name" value="SET_dom"/>
</dbReference>
<evidence type="ECO:0000313" key="8">
    <source>
        <dbReference type="EMBL" id="GMT12234.1"/>
    </source>
</evidence>
<dbReference type="CDD" id="cd10529">
    <property type="entry name" value="SET_SETD5-like"/>
    <property type="match status" value="1"/>
</dbReference>
<dbReference type="GO" id="GO:0006325">
    <property type="term" value="P:chromatin organization"/>
    <property type="evidence" value="ECO:0007669"/>
    <property type="project" value="UniProtKB-KW"/>
</dbReference>
<feature type="domain" description="PHD-type" evidence="7">
    <location>
        <begin position="31"/>
        <end position="81"/>
    </location>
</feature>
<dbReference type="InterPro" id="IPR013083">
    <property type="entry name" value="Znf_RING/FYVE/PHD"/>
</dbReference>
<dbReference type="PROSITE" id="PS50016">
    <property type="entry name" value="ZF_PHD_2"/>
    <property type="match status" value="1"/>
</dbReference>
<protein>
    <recommendedName>
        <fullName evidence="7">PHD-type domain-containing protein</fullName>
    </recommendedName>
</protein>
<evidence type="ECO:0000256" key="5">
    <source>
        <dbReference type="PROSITE-ProRule" id="PRU00146"/>
    </source>
</evidence>
<evidence type="ECO:0000259" key="7">
    <source>
        <dbReference type="PROSITE" id="PS50016"/>
    </source>
</evidence>
<keyword evidence="4" id="KW-0156">Chromatin regulator</keyword>
<evidence type="ECO:0000256" key="4">
    <source>
        <dbReference type="ARBA" id="ARBA00022853"/>
    </source>
</evidence>
<dbReference type="Gene3D" id="3.30.40.10">
    <property type="entry name" value="Zinc/RING finger domain, C3HC4 (zinc finger)"/>
    <property type="match status" value="1"/>
</dbReference>
<keyword evidence="1" id="KW-0479">Metal-binding</keyword>
<dbReference type="SUPFAM" id="SSF82199">
    <property type="entry name" value="SET domain"/>
    <property type="match status" value="1"/>
</dbReference>
<evidence type="ECO:0000256" key="1">
    <source>
        <dbReference type="ARBA" id="ARBA00022723"/>
    </source>
</evidence>
<dbReference type="SUPFAM" id="SSF57903">
    <property type="entry name" value="FYVE/PHD zinc finger"/>
    <property type="match status" value="1"/>
</dbReference>
<evidence type="ECO:0000313" key="9">
    <source>
        <dbReference type="Proteomes" id="UP001432322"/>
    </source>
</evidence>
<dbReference type="AlphaFoldDB" id="A0AAV5V2U4"/>
<dbReference type="SMART" id="SM00249">
    <property type="entry name" value="PHD"/>
    <property type="match status" value="1"/>
</dbReference>
<dbReference type="Gene3D" id="2.170.270.10">
    <property type="entry name" value="SET domain"/>
    <property type="match status" value="1"/>
</dbReference>
<dbReference type="InterPro" id="IPR019786">
    <property type="entry name" value="Zinc_finger_PHD-type_CS"/>
</dbReference>
<dbReference type="InterPro" id="IPR001965">
    <property type="entry name" value="Znf_PHD"/>
</dbReference>
<reference evidence="8" key="1">
    <citation type="submission" date="2023-10" db="EMBL/GenBank/DDBJ databases">
        <title>Genome assembly of Pristionchus species.</title>
        <authorList>
            <person name="Yoshida K."/>
            <person name="Sommer R.J."/>
        </authorList>
    </citation>
    <scope>NUCLEOTIDE SEQUENCE</scope>
    <source>
        <strain evidence="8">RS5133</strain>
    </source>
</reference>
<keyword evidence="2 5" id="KW-0863">Zinc-finger</keyword>
<organism evidence="8 9">
    <name type="scientific">Pristionchus fissidentatus</name>
    <dbReference type="NCBI Taxonomy" id="1538716"/>
    <lineage>
        <taxon>Eukaryota</taxon>
        <taxon>Metazoa</taxon>
        <taxon>Ecdysozoa</taxon>
        <taxon>Nematoda</taxon>
        <taxon>Chromadorea</taxon>
        <taxon>Rhabditida</taxon>
        <taxon>Rhabditina</taxon>
        <taxon>Diplogasteromorpha</taxon>
        <taxon>Diplogasteroidea</taxon>
        <taxon>Neodiplogasteridae</taxon>
        <taxon>Pristionchus</taxon>
    </lineage>
</organism>
<dbReference type="GO" id="GO:0008270">
    <property type="term" value="F:zinc ion binding"/>
    <property type="evidence" value="ECO:0007669"/>
    <property type="project" value="UniProtKB-KW"/>
</dbReference>
<feature type="non-terminal residue" evidence="8">
    <location>
        <position position="347"/>
    </location>
</feature>
<proteinExistence type="predicted"/>
<feature type="compositionally biased region" description="Basic and acidic residues" evidence="6">
    <location>
        <begin position="13"/>
        <end position="24"/>
    </location>
</feature>
<dbReference type="Pfam" id="PF00856">
    <property type="entry name" value="SET"/>
    <property type="match status" value="1"/>
</dbReference>
<dbReference type="EMBL" id="BTSY01000001">
    <property type="protein sequence ID" value="GMT12234.1"/>
    <property type="molecule type" value="Genomic_DNA"/>
</dbReference>
<evidence type="ECO:0000256" key="6">
    <source>
        <dbReference type="SAM" id="MobiDB-lite"/>
    </source>
</evidence>
<dbReference type="GO" id="GO:0006355">
    <property type="term" value="P:regulation of DNA-templated transcription"/>
    <property type="evidence" value="ECO:0007669"/>
    <property type="project" value="TreeGrafter"/>
</dbReference>
<dbReference type="PROSITE" id="PS01359">
    <property type="entry name" value="ZF_PHD_1"/>
    <property type="match status" value="1"/>
</dbReference>
<dbReference type="PANTHER" id="PTHR46462">
    <property type="entry name" value="UPSET, ISOFORM A"/>
    <property type="match status" value="1"/>
</dbReference>
<feature type="region of interest" description="Disordered" evidence="6">
    <location>
        <begin position="88"/>
        <end position="126"/>
    </location>
</feature>
<feature type="region of interest" description="Disordered" evidence="6">
    <location>
        <begin position="1"/>
        <end position="24"/>
    </location>
</feature>
<gene>
    <name evidence="8" type="ORF">PFISCL1PPCAC_3531</name>
</gene>
<dbReference type="SMART" id="SM00317">
    <property type="entry name" value="SET"/>
    <property type="match status" value="1"/>
</dbReference>